<evidence type="ECO:0000313" key="3">
    <source>
        <dbReference type="EMBL" id="PNE39851.1"/>
    </source>
</evidence>
<dbReference type="GO" id="GO:0015074">
    <property type="term" value="P:DNA integration"/>
    <property type="evidence" value="ECO:0007669"/>
    <property type="project" value="InterPro"/>
</dbReference>
<dbReference type="Proteomes" id="UP000236047">
    <property type="component" value="Unassembled WGS sequence"/>
</dbReference>
<dbReference type="InterPro" id="IPR001584">
    <property type="entry name" value="Integrase_cat-core"/>
</dbReference>
<comment type="function">
    <text evidence="1">Involved in the transposition of the insertion sequence.</text>
</comment>
<dbReference type="Pfam" id="PF00665">
    <property type="entry name" value="rve"/>
    <property type="match status" value="1"/>
</dbReference>
<dbReference type="PANTHER" id="PTHR46889:SF4">
    <property type="entry name" value="TRANSPOSASE INSO FOR INSERTION SEQUENCE ELEMENT IS911B-RELATED"/>
    <property type="match status" value="1"/>
</dbReference>
<dbReference type="EMBL" id="LJSN01000002">
    <property type="protein sequence ID" value="PNE39862.1"/>
    <property type="molecule type" value="Genomic_DNA"/>
</dbReference>
<protein>
    <submittedName>
        <fullName evidence="4">Integrase</fullName>
    </submittedName>
</protein>
<reference evidence="5" key="1">
    <citation type="submission" date="2015-09" db="EMBL/GenBank/DDBJ databases">
        <authorList>
            <person name="Graham D.E."/>
            <person name="Mahan K.M."/>
            <person name="Klingeman D.M."/>
            <person name="Fida T."/>
            <person name="Giannone R.J."/>
            <person name="Hettich R.L."/>
            <person name="Parry R.J."/>
            <person name="Spain J.C."/>
        </authorList>
    </citation>
    <scope>NUCLEOTIDE SEQUENCE [LARGE SCALE GENOMIC DNA]</scope>
    <source>
        <strain evidence="5">JCM 4701</strain>
    </source>
</reference>
<feature type="domain" description="Integrase catalytic" evidence="2">
    <location>
        <begin position="70"/>
        <end position="234"/>
    </location>
</feature>
<dbReference type="InterPro" id="IPR050900">
    <property type="entry name" value="Transposase_IS3/IS150/IS904"/>
</dbReference>
<name>A0A2N8PFS2_STRNR</name>
<dbReference type="EMBL" id="LJSN01000002">
    <property type="protein sequence ID" value="PNE39851.1"/>
    <property type="molecule type" value="Genomic_DNA"/>
</dbReference>
<dbReference type="SUPFAM" id="SSF53098">
    <property type="entry name" value="Ribonuclease H-like"/>
    <property type="match status" value="1"/>
</dbReference>
<organism evidence="4 5">
    <name type="scientific">Streptomyces noursei</name>
    <name type="common">Streptomyces albulus</name>
    <dbReference type="NCBI Taxonomy" id="1971"/>
    <lineage>
        <taxon>Bacteria</taxon>
        <taxon>Bacillati</taxon>
        <taxon>Actinomycetota</taxon>
        <taxon>Actinomycetes</taxon>
        <taxon>Kitasatosporales</taxon>
        <taxon>Streptomycetaceae</taxon>
        <taxon>Streptomyces</taxon>
    </lineage>
</organism>
<keyword evidence="5" id="KW-1185">Reference proteome</keyword>
<evidence type="ECO:0000259" key="2">
    <source>
        <dbReference type="PROSITE" id="PS50994"/>
    </source>
</evidence>
<dbReference type="PROSITE" id="PS50994">
    <property type="entry name" value="INTEGRASE"/>
    <property type="match status" value="1"/>
</dbReference>
<dbReference type="InterPro" id="IPR025948">
    <property type="entry name" value="HTH-like_dom"/>
</dbReference>
<dbReference type="AlphaFoldDB" id="A0A2N8PFS2"/>
<evidence type="ECO:0000256" key="1">
    <source>
        <dbReference type="ARBA" id="ARBA00002286"/>
    </source>
</evidence>
<dbReference type="Pfam" id="PF13276">
    <property type="entry name" value="HTH_21"/>
    <property type="match status" value="1"/>
</dbReference>
<dbReference type="InterPro" id="IPR036397">
    <property type="entry name" value="RNaseH_sf"/>
</dbReference>
<dbReference type="NCBIfam" id="NF033516">
    <property type="entry name" value="transpos_IS3"/>
    <property type="match status" value="1"/>
</dbReference>
<comment type="caution">
    <text evidence="4">The sequence shown here is derived from an EMBL/GenBank/DDBJ whole genome shotgun (WGS) entry which is preliminary data.</text>
</comment>
<reference evidence="4" key="2">
    <citation type="submission" date="2015-09" db="EMBL/GenBank/DDBJ databases">
        <authorList>
            <person name="Jackson K.R."/>
            <person name="Lunt B.L."/>
            <person name="Fisher J.N.B."/>
            <person name="Gardner A.V."/>
            <person name="Bailey M.E."/>
            <person name="Deus L.M."/>
            <person name="Earl A.S."/>
            <person name="Gibby P.D."/>
            <person name="Hartmann K.A."/>
            <person name="Liu J.E."/>
            <person name="Manci A.M."/>
            <person name="Nielsen D.A."/>
            <person name="Solomon M.B."/>
            <person name="Breakwell D.P."/>
            <person name="Burnett S.H."/>
            <person name="Grose J.H."/>
        </authorList>
    </citation>
    <scope>NUCLEOTIDE SEQUENCE [LARGE SCALE GENOMIC DNA]</scope>
    <source>
        <strain evidence="4">JCM 4701</strain>
    </source>
</reference>
<sequence length="243" mass="27029">MIKLRFPALTYGSPRIHAELREGGLRVSKNTIAKLMAELGLVARAKRCRRSLTRQGKRPVAPDLVGRTFTAPAPDVLWCGDMTEIETGEGKLYLATVLDLHSRRLLGYAMDAHHDAELVVAALQMAAATRGGTVADVVFHSDRGSEYTSKLFNGACQRLGVVQSMGRVGSALDNAAAEALNSTIKVEYIHRHRFRTRTEARIKIATWITDWYNPHRRHSACDWLSPIDYENRHHTSSQQAQAA</sequence>
<dbReference type="PANTHER" id="PTHR46889">
    <property type="entry name" value="TRANSPOSASE INSF FOR INSERTION SEQUENCE IS3B-RELATED"/>
    <property type="match status" value="1"/>
</dbReference>
<dbReference type="InterPro" id="IPR012337">
    <property type="entry name" value="RNaseH-like_sf"/>
</dbReference>
<gene>
    <name evidence="3" type="ORF">AOB60_01520</name>
    <name evidence="4" type="ORF">AOB60_01625</name>
</gene>
<dbReference type="Pfam" id="PF13333">
    <property type="entry name" value="rve_2"/>
    <property type="match status" value="1"/>
</dbReference>
<evidence type="ECO:0000313" key="4">
    <source>
        <dbReference type="EMBL" id="PNE39862.1"/>
    </source>
</evidence>
<dbReference type="GO" id="GO:0003676">
    <property type="term" value="F:nucleic acid binding"/>
    <property type="evidence" value="ECO:0007669"/>
    <property type="project" value="InterPro"/>
</dbReference>
<proteinExistence type="predicted"/>
<dbReference type="RefSeq" id="WP_102922536.1">
    <property type="nucleotide sequence ID" value="NZ_LJSN01000002.1"/>
</dbReference>
<evidence type="ECO:0000313" key="5">
    <source>
        <dbReference type="Proteomes" id="UP000236047"/>
    </source>
</evidence>
<accession>A0A2N8PFS2</accession>
<dbReference type="Gene3D" id="3.30.420.10">
    <property type="entry name" value="Ribonuclease H-like superfamily/Ribonuclease H"/>
    <property type="match status" value="1"/>
</dbReference>
<dbReference type="InterPro" id="IPR048020">
    <property type="entry name" value="Transpos_IS3"/>
</dbReference>